<feature type="compositionally biased region" description="Basic and acidic residues" evidence="1">
    <location>
        <begin position="72"/>
        <end position="84"/>
    </location>
</feature>
<dbReference type="SUPFAM" id="SSF48452">
    <property type="entry name" value="TPR-like"/>
    <property type="match status" value="1"/>
</dbReference>
<dbReference type="InterPro" id="IPR050754">
    <property type="entry name" value="FKBP4/5/8-like"/>
</dbReference>
<feature type="region of interest" description="Disordered" evidence="1">
    <location>
        <begin position="61"/>
        <end position="84"/>
    </location>
</feature>
<feature type="compositionally biased region" description="Basic and acidic residues" evidence="1">
    <location>
        <begin position="20"/>
        <end position="29"/>
    </location>
</feature>
<dbReference type="InterPro" id="IPR019734">
    <property type="entry name" value="TPR_rpt"/>
</dbReference>
<dbReference type="EMBL" id="KV417522">
    <property type="protein sequence ID" value="KZP25224.1"/>
    <property type="molecule type" value="Genomic_DNA"/>
</dbReference>
<evidence type="ECO:0000313" key="3">
    <source>
        <dbReference type="Proteomes" id="UP000076532"/>
    </source>
</evidence>
<dbReference type="GO" id="GO:0005829">
    <property type="term" value="C:cytosol"/>
    <property type="evidence" value="ECO:0007669"/>
    <property type="project" value="TreeGrafter"/>
</dbReference>
<name>A0A166NNX8_9AGAM</name>
<dbReference type="STRING" id="436010.A0A166NNX8"/>
<dbReference type="Gene3D" id="1.25.40.10">
    <property type="entry name" value="Tetratricopeptide repeat domain"/>
    <property type="match status" value="1"/>
</dbReference>
<evidence type="ECO:0000313" key="2">
    <source>
        <dbReference type="EMBL" id="KZP25224.1"/>
    </source>
</evidence>
<dbReference type="OrthoDB" id="433738at2759"/>
<organism evidence="2 3">
    <name type="scientific">Athelia psychrophila</name>
    <dbReference type="NCBI Taxonomy" id="1759441"/>
    <lineage>
        <taxon>Eukaryota</taxon>
        <taxon>Fungi</taxon>
        <taxon>Dikarya</taxon>
        <taxon>Basidiomycota</taxon>
        <taxon>Agaricomycotina</taxon>
        <taxon>Agaricomycetes</taxon>
        <taxon>Agaricomycetidae</taxon>
        <taxon>Atheliales</taxon>
        <taxon>Atheliaceae</taxon>
        <taxon>Athelia</taxon>
    </lineage>
</organism>
<dbReference type="AlphaFoldDB" id="A0A166NNX8"/>
<dbReference type="GO" id="GO:0012505">
    <property type="term" value="C:endomembrane system"/>
    <property type="evidence" value="ECO:0007669"/>
    <property type="project" value="TreeGrafter"/>
</dbReference>
<dbReference type="GO" id="GO:0043066">
    <property type="term" value="P:negative regulation of apoptotic process"/>
    <property type="evidence" value="ECO:0007669"/>
    <property type="project" value="TreeGrafter"/>
</dbReference>
<keyword evidence="3" id="KW-1185">Reference proteome</keyword>
<dbReference type="GO" id="GO:0016020">
    <property type="term" value="C:membrane"/>
    <property type="evidence" value="ECO:0007669"/>
    <property type="project" value="TreeGrafter"/>
</dbReference>
<accession>A0A166NNX8</accession>
<dbReference type="Pfam" id="PF14559">
    <property type="entry name" value="TPR_19"/>
    <property type="match status" value="1"/>
</dbReference>
<dbReference type="Proteomes" id="UP000076532">
    <property type="component" value="Unassembled WGS sequence"/>
</dbReference>
<evidence type="ECO:0000256" key="1">
    <source>
        <dbReference type="SAM" id="MobiDB-lite"/>
    </source>
</evidence>
<gene>
    <name evidence="2" type="ORF">FIBSPDRAFT_734647</name>
</gene>
<proteinExistence type="predicted"/>
<dbReference type="InterPro" id="IPR011990">
    <property type="entry name" value="TPR-like_helical_dom_sf"/>
</dbReference>
<feature type="region of interest" description="Disordered" evidence="1">
    <location>
        <begin position="1"/>
        <end position="38"/>
    </location>
</feature>
<dbReference type="PANTHER" id="PTHR46512:SF1">
    <property type="entry name" value="PEPTIDYLPROLYL ISOMERASE"/>
    <property type="match status" value="1"/>
</dbReference>
<dbReference type="SMART" id="SM00028">
    <property type="entry name" value="TPR"/>
    <property type="match status" value="2"/>
</dbReference>
<protein>
    <submittedName>
        <fullName evidence="2">TPR-like protein</fullName>
    </submittedName>
</protein>
<feature type="compositionally biased region" description="Polar residues" evidence="1">
    <location>
        <begin position="1"/>
        <end position="19"/>
    </location>
</feature>
<dbReference type="GO" id="GO:0044183">
    <property type="term" value="F:protein folding chaperone"/>
    <property type="evidence" value="ECO:0007669"/>
    <property type="project" value="TreeGrafter"/>
</dbReference>
<dbReference type="PANTHER" id="PTHR46512">
    <property type="entry name" value="PEPTIDYLPROLYL ISOMERASE"/>
    <property type="match status" value="1"/>
</dbReference>
<reference evidence="2 3" key="1">
    <citation type="journal article" date="2016" name="Mol. Biol. Evol.">
        <title>Comparative Genomics of Early-Diverging Mushroom-Forming Fungi Provides Insights into the Origins of Lignocellulose Decay Capabilities.</title>
        <authorList>
            <person name="Nagy L.G."/>
            <person name="Riley R."/>
            <person name="Tritt A."/>
            <person name="Adam C."/>
            <person name="Daum C."/>
            <person name="Floudas D."/>
            <person name="Sun H."/>
            <person name="Yadav J.S."/>
            <person name="Pangilinan J."/>
            <person name="Larsson K.H."/>
            <person name="Matsuura K."/>
            <person name="Barry K."/>
            <person name="Labutti K."/>
            <person name="Kuo R."/>
            <person name="Ohm R.A."/>
            <person name="Bhattacharya S.S."/>
            <person name="Shirouzu T."/>
            <person name="Yoshinaga Y."/>
            <person name="Martin F.M."/>
            <person name="Grigoriev I.V."/>
            <person name="Hibbett D.S."/>
        </authorList>
    </citation>
    <scope>NUCLEOTIDE SEQUENCE [LARGE SCALE GENOMIC DNA]</scope>
    <source>
        <strain evidence="2 3">CBS 109695</strain>
    </source>
</reference>
<sequence length="186" mass="20552">MASTSTTPVELDPVTQQKLDTAKQKKDTADQAFKAGQTKDALRSYHEALMYLLGIDRNALKGLTGGSAPEPPAKEGEEKKPEKTEVDELVEKIYNNMSACHMTNKNWQRALDTANKALSKNENNYKAVFRKGKALGELGYYERAQKVLEELKTKNPSDAANISAELARLKAIDVAKEKALNKKLKG</sequence>
<dbReference type="GO" id="GO:0005740">
    <property type="term" value="C:mitochondrial envelope"/>
    <property type="evidence" value="ECO:0007669"/>
    <property type="project" value="TreeGrafter"/>
</dbReference>